<feature type="domain" description="ABC transporter" evidence="17">
    <location>
        <begin position="607"/>
        <end position="933"/>
    </location>
</feature>
<evidence type="ECO:0000256" key="5">
    <source>
        <dbReference type="ARBA" id="ARBA00022741"/>
    </source>
</evidence>
<dbReference type="GO" id="GO:0005737">
    <property type="term" value="C:cytoplasm"/>
    <property type="evidence" value="ECO:0007669"/>
    <property type="project" value="UniProtKB-SubCell"/>
</dbReference>
<evidence type="ECO:0000256" key="16">
    <source>
        <dbReference type="ARBA" id="ARBA00042156"/>
    </source>
</evidence>
<reference evidence="18" key="1">
    <citation type="submission" date="2005-08" db="EMBL/GenBank/DDBJ databases">
        <title>Complete sequence of Chlorobium chlorochromatii CaD3.</title>
        <authorList>
            <person name="Copeland A."/>
            <person name="Lucas S."/>
            <person name="Lapidus A."/>
            <person name="Barry K."/>
            <person name="Detter J.C."/>
            <person name="Glavina T."/>
            <person name="Hammon N."/>
            <person name="Israni S."/>
            <person name="Pitluck S."/>
            <person name="Bryant D."/>
            <person name="Schmutz J."/>
            <person name="Larimer F."/>
            <person name="Land M."/>
            <person name="Kyrpides N."/>
            <person name="Ivanova N."/>
            <person name="Richardson P."/>
        </authorList>
    </citation>
    <scope>NUCLEOTIDE SEQUENCE [LARGE SCALE GENOMIC DNA]</scope>
    <source>
        <strain evidence="18">CaD3</strain>
    </source>
</reference>
<evidence type="ECO:0000256" key="11">
    <source>
        <dbReference type="ARBA" id="ARBA00022881"/>
    </source>
</evidence>
<dbReference type="EMBL" id="CP000108">
    <property type="protein sequence ID" value="ABB28561.1"/>
    <property type="molecule type" value="Genomic_DNA"/>
</dbReference>
<keyword evidence="5" id="KW-0547">Nucleotide-binding</keyword>
<dbReference type="Gene3D" id="3.40.50.300">
    <property type="entry name" value="P-loop containing nucleotide triphosphate hydrolases"/>
    <property type="match status" value="2"/>
</dbReference>
<dbReference type="InterPro" id="IPR027417">
    <property type="entry name" value="P-loop_NTPase"/>
</dbReference>
<comment type="similarity">
    <text evidence="14">Belongs to the ABC transporter superfamily. UvrA family.</text>
</comment>
<dbReference type="InterPro" id="IPR004602">
    <property type="entry name" value="UvrA"/>
</dbReference>
<evidence type="ECO:0000256" key="9">
    <source>
        <dbReference type="ARBA" id="ARBA00022833"/>
    </source>
</evidence>
<dbReference type="Gene3D" id="1.10.8.280">
    <property type="entry name" value="ABC transporter ATPase domain-like"/>
    <property type="match status" value="1"/>
</dbReference>
<gene>
    <name evidence="18" type="ordered locus">Cag_1301</name>
</gene>
<evidence type="ECO:0000256" key="4">
    <source>
        <dbReference type="ARBA" id="ARBA00022737"/>
    </source>
</evidence>
<keyword evidence="3" id="KW-0479">Metal-binding</keyword>
<evidence type="ECO:0000256" key="7">
    <source>
        <dbReference type="ARBA" id="ARBA00022769"/>
    </source>
</evidence>
<sequence length="942" mass="104796">MNAHGQLTDTSLPDIVLKGINTHNLRNISVRIPRNKFIVITGVSGSGKSSLAFDTLYAEGHRRYVESLSAYVRQFLERMPRPDIEHVEGIAPAIAIEQKALPKNPRSTVGTVSEIYDYLRLLYARIGKIYSRDTNELVLKHTPDDVSLQAGFIEDGKKFYVGFFFPHHHTAQQLDCSPEEEIANLLKKGFFRLLAGDELLDLNQEADYQKVLDMPAKVRAELLVVVDRFVARNNDKLFSRISQAAESSFMESGGHAVLKVVDGKTYRFSDRLELHDIEYQEPSPQLFAFNSPIGACTTCQGFGRIMGIDEDAVIPDKSLSIEEGAIACWNSEKYRWNLLELMHYAPKFGVPLREPYEKLTFEQKEIIWKGTPDGSFNGIRAFFAEIEKDAGYKMHYRVFLSRYRGYAICPDCEGSRLNPDALQVKISGRHIGEVTRMSIGEVAEFFRNLNISPFDRSVAEVILQEINRRLGYLLDVGLDYLTLDRLTHTLSGGEFQRINLSTSLGSPLVGTMYILDEPSIGLHQSDSARLIALLRKLRDLGNTVVVVEHDREIIEAADEVIDLGPFAGRLGGEVVFQGSMEAMRSSGTSLTAQYMNGEQQIEVPQQRRTVDFSACITISGAMQNNLKNIDVQIPLKVMTCITGVSGSGKSTLINDILCKGILREKHGSRGTVGTHRSLTGAWLIDRIEHVDQSPIGKSSRSNPVTYMKIFDDIRTLFANTPDARKKKVKAGYFSFNIPGGRCEVCSGEGSVHIEMQFLADIEAVCEACNGLRYQPEALAIKFNGKSIAEVLDMTVSEALSFFKGEKNIVKKLSVLDQVGLGYIRLGQSSSTFSGGEAQRLKLATFIAHADTTHTLFVFDEPTTGLHFEDIKKLILCFEKLLEQNNSLIIIEHNLDIIKQADWVIDLGPGAGDKGGHLVEQGTPEEVAQCTESLTGQYLRGVV</sequence>
<keyword evidence="2" id="KW-0963">Cytoplasm</keyword>
<evidence type="ECO:0000256" key="10">
    <source>
        <dbReference type="ARBA" id="ARBA00022840"/>
    </source>
</evidence>
<dbReference type="PROSITE" id="PS50893">
    <property type="entry name" value="ABC_TRANSPORTER_2"/>
    <property type="match status" value="1"/>
</dbReference>
<evidence type="ECO:0000256" key="14">
    <source>
        <dbReference type="ARBA" id="ARBA00038000"/>
    </source>
</evidence>
<dbReference type="KEGG" id="cch:Cag_1301"/>
<proteinExistence type="inferred from homology"/>
<dbReference type="SUPFAM" id="SSF52540">
    <property type="entry name" value="P-loop containing nucleoside triphosphate hydrolases"/>
    <property type="match status" value="2"/>
</dbReference>
<keyword evidence="12" id="KW-0238">DNA-binding</keyword>
<dbReference type="GO" id="GO:0003677">
    <property type="term" value="F:DNA binding"/>
    <property type="evidence" value="ECO:0007669"/>
    <property type="project" value="UniProtKB-KW"/>
</dbReference>
<keyword evidence="8" id="KW-0863">Zinc-finger</keyword>
<dbReference type="InterPro" id="IPR041552">
    <property type="entry name" value="UvrA_DNA-bd"/>
</dbReference>
<evidence type="ECO:0000313" key="18">
    <source>
        <dbReference type="EMBL" id="ABB28561.1"/>
    </source>
</evidence>
<evidence type="ECO:0000256" key="12">
    <source>
        <dbReference type="ARBA" id="ARBA00023125"/>
    </source>
</evidence>
<keyword evidence="9" id="KW-0862">Zinc</keyword>
<dbReference type="Pfam" id="PF17755">
    <property type="entry name" value="UvrA_DNA-bind"/>
    <property type="match status" value="1"/>
</dbReference>
<keyword evidence="4" id="KW-0677">Repeat</keyword>
<evidence type="ECO:0000256" key="2">
    <source>
        <dbReference type="ARBA" id="ARBA00022490"/>
    </source>
</evidence>
<evidence type="ECO:0000256" key="13">
    <source>
        <dbReference type="ARBA" id="ARBA00023204"/>
    </source>
</evidence>
<evidence type="ECO:0000259" key="17">
    <source>
        <dbReference type="PROSITE" id="PS50893"/>
    </source>
</evidence>
<dbReference type="PROSITE" id="PS00211">
    <property type="entry name" value="ABC_TRANSPORTER_1"/>
    <property type="match status" value="2"/>
</dbReference>
<evidence type="ECO:0000256" key="15">
    <source>
        <dbReference type="ARBA" id="ARBA00039316"/>
    </source>
</evidence>
<evidence type="ECO:0000256" key="3">
    <source>
        <dbReference type="ARBA" id="ARBA00022723"/>
    </source>
</evidence>
<dbReference type="NCBIfam" id="TIGR00630">
    <property type="entry name" value="uvra"/>
    <property type="match status" value="1"/>
</dbReference>
<dbReference type="eggNOG" id="COG0178">
    <property type="taxonomic scope" value="Bacteria"/>
</dbReference>
<dbReference type="GO" id="GO:0006289">
    <property type="term" value="P:nucleotide-excision repair"/>
    <property type="evidence" value="ECO:0007669"/>
    <property type="project" value="InterPro"/>
</dbReference>
<keyword evidence="6" id="KW-0227">DNA damage</keyword>
<dbReference type="AlphaFoldDB" id="Q3AR14"/>
<dbReference type="OrthoDB" id="9809851at2"/>
<dbReference type="Gene3D" id="1.20.1580.10">
    <property type="entry name" value="ABC transporter ATPase like domain"/>
    <property type="match status" value="2"/>
</dbReference>
<organism evidence="18">
    <name type="scientific">Chlorobium chlorochromatii (strain CaD3)</name>
    <dbReference type="NCBI Taxonomy" id="340177"/>
    <lineage>
        <taxon>Bacteria</taxon>
        <taxon>Pseudomonadati</taxon>
        <taxon>Chlorobiota</taxon>
        <taxon>Chlorobiia</taxon>
        <taxon>Chlorobiales</taxon>
        <taxon>Chlorobiaceae</taxon>
        <taxon>Chlorobium/Pelodictyon group</taxon>
        <taxon>Chlorobium</taxon>
    </lineage>
</organism>
<evidence type="ECO:0000256" key="1">
    <source>
        <dbReference type="ARBA" id="ARBA00004496"/>
    </source>
</evidence>
<evidence type="ECO:0000256" key="8">
    <source>
        <dbReference type="ARBA" id="ARBA00022771"/>
    </source>
</evidence>
<keyword evidence="10" id="KW-0067">ATP-binding</keyword>
<dbReference type="InterPro" id="IPR017871">
    <property type="entry name" value="ABC_transporter-like_CS"/>
</dbReference>
<accession>Q3AR14</accession>
<comment type="subcellular location">
    <subcellularLocation>
        <location evidence="1">Cytoplasm</location>
    </subcellularLocation>
</comment>
<keyword evidence="7" id="KW-0228">DNA excision</keyword>
<protein>
    <recommendedName>
        <fullName evidence="15">UvrABC system protein A</fullName>
    </recommendedName>
    <alternativeName>
        <fullName evidence="16">Excinuclease ABC subunit A</fullName>
    </alternativeName>
</protein>
<keyword evidence="11" id="KW-0267">Excision nuclease</keyword>
<dbReference type="GO" id="GO:0004518">
    <property type="term" value="F:nuclease activity"/>
    <property type="evidence" value="ECO:0007669"/>
    <property type="project" value="UniProtKB-KW"/>
</dbReference>
<dbReference type="HOGENOM" id="CLU_001370_0_2_10"/>
<evidence type="ECO:0000256" key="6">
    <source>
        <dbReference type="ARBA" id="ARBA00022763"/>
    </source>
</evidence>
<name>Q3AR14_CHLCH</name>
<dbReference type="GO" id="GO:0016887">
    <property type="term" value="F:ATP hydrolysis activity"/>
    <property type="evidence" value="ECO:0007669"/>
    <property type="project" value="InterPro"/>
</dbReference>
<dbReference type="GO" id="GO:0009380">
    <property type="term" value="C:excinuclease repair complex"/>
    <property type="evidence" value="ECO:0007669"/>
    <property type="project" value="InterPro"/>
</dbReference>
<dbReference type="STRING" id="340177.Cag_1301"/>
<dbReference type="Gene3D" id="3.30.1490.20">
    <property type="entry name" value="ATP-grasp fold, A domain"/>
    <property type="match status" value="1"/>
</dbReference>
<dbReference type="GO" id="GO:0008270">
    <property type="term" value="F:zinc ion binding"/>
    <property type="evidence" value="ECO:0007669"/>
    <property type="project" value="UniProtKB-KW"/>
</dbReference>
<dbReference type="PANTHER" id="PTHR43152">
    <property type="entry name" value="UVRABC SYSTEM PROTEIN A"/>
    <property type="match status" value="1"/>
</dbReference>
<dbReference type="PANTHER" id="PTHR43152:SF3">
    <property type="entry name" value="UVRABC SYSTEM PROTEIN A"/>
    <property type="match status" value="1"/>
</dbReference>
<keyword evidence="13" id="KW-0234">DNA repair</keyword>
<dbReference type="InterPro" id="IPR003439">
    <property type="entry name" value="ABC_transporter-like_ATP-bd"/>
</dbReference>
<dbReference type="InterPro" id="IPR013815">
    <property type="entry name" value="ATP_grasp_subdomain_1"/>
</dbReference>
<dbReference type="GO" id="GO:0005524">
    <property type="term" value="F:ATP binding"/>
    <property type="evidence" value="ECO:0007669"/>
    <property type="project" value="UniProtKB-KW"/>
</dbReference>